<evidence type="ECO:0000256" key="1">
    <source>
        <dbReference type="ARBA" id="ARBA00006768"/>
    </source>
</evidence>
<dbReference type="PANTHER" id="PTHR11051">
    <property type="entry name" value="GLYCOSYL HYDROLASE-RELATED"/>
    <property type="match status" value="1"/>
</dbReference>
<dbReference type="InterPro" id="IPR002502">
    <property type="entry name" value="Amidase_domain"/>
</dbReference>
<keyword evidence="12" id="KW-1185">Reference proteome</keyword>
<dbReference type="Gene3D" id="1.50.10.10">
    <property type="match status" value="5"/>
</dbReference>
<evidence type="ECO:0000256" key="3">
    <source>
        <dbReference type="ARBA" id="ARBA00023295"/>
    </source>
</evidence>
<dbReference type="Pfam" id="PF03632">
    <property type="entry name" value="Glyco_hydro_65m"/>
    <property type="match status" value="5"/>
</dbReference>
<comment type="similarity">
    <text evidence="1">Belongs to the glycosyl hydrolase 65 family.</text>
</comment>
<dbReference type="InterPro" id="IPR005194">
    <property type="entry name" value="Glyco_hydro_65_C"/>
</dbReference>
<feature type="domain" description="Peptidoglycan recognition protein family" evidence="10">
    <location>
        <begin position="3464"/>
        <end position="3610"/>
    </location>
</feature>
<dbReference type="Gene3D" id="2.60.420.10">
    <property type="entry name" value="Maltose phosphorylase, domain 3"/>
    <property type="match status" value="3"/>
</dbReference>
<dbReference type="SUPFAM" id="SSF55846">
    <property type="entry name" value="N-acetylmuramoyl-L-alanine amidase-like"/>
    <property type="match status" value="5"/>
</dbReference>
<dbReference type="InterPro" id="IPR005195">
    <property type="entry name" value="Glyco_hydro_65_M"/>
</dbReference>
<dbReference type="FunFam" id="1.50.10.10:FF:000023">
    <property type="entry name" value="Protein-glucosylgalactosylhydroxylysine glucosidase"/>
    <property type="match status" value="5"/>
</dbReference>
<dbReference type="GO" id="GO:0047402">
    <property type="term" value="F:protein-glucosylgalactosylhydroxylysine glucosidase activity"/>
    <property type="evidence" value="ECO:0007669"/>
    <property type="project" value="UniProtKB-EC"/>
</dbReference>
<dbReference type="GO" id="GO:0005975">
    <property type="term" value="P:carbohydrate metabolic process"/>
    <property type="evidence" value="ECO:0007669"/>
    <property type="project" value="InterPro"/>
</dbReference>
<feature type="domain" description="Peptidoglycan recognition protein family" evidence="10">
    <location>
        <begin position="735"/>
        <end position="865"/>
    </location>
</feature>
<dbReference type="InterPro" id="IPR006619">
    <property type="entry name" value="PGRP_domain_met/bac"/>
</dbReference>
<evidence type="ECO:0000256" key="7">
    <source>
        <dbReference type="ARBA" id="ARBA00071505"/>
    </source>
</evidence>
<evidence type="ECO:0000313" key="12">
    <source>
        <dbReference type="Proteomes" id="UP001347796"/>
    </source>
</evidence>
<dbReference type="Pfam" id="PF03633">
    <property type="entry name" value="Glyco_hydro_65C"/>
    <property type="match status" value="1"/>
</dbReference>
<dbReference type="Gene3D" id="3.40.80.10">
    <property type="entry name" value="Peptidoglycan recognition protein-like"/>
    <property type="match status" value="5"/>
</dbReference>
<feature type="domain" description="Peptidoglycan recognition protein family" evidence="10">
    <location>
        <begin position="1651"/>
        <end position="1792"/>
    </location>
</feature>
<dbReference type="Proteomes" id="UP001347796">
    <property type="component" value="Unassembled WGS sequence"/>
</dbReference>
<protein>
    <recommendedName>
        <fullName evidence="7">Protein-glucosylgalactosylhydroxylysine glucosidase</fullName>
        <ecNumber evidence="6">3.2.1.107</ecNumber>
    </recommendedName>
    <alternativeName>
        <fullName evidence="8">Acid trehalase-like protein 1</fullName>
    </alternativeName>
</protein>
<keyword evidence="3" id="KW-0326">Glycosidase</keyword>
<dbReference type="SUPFAM" id="SSF48208">
    <property type="entry name" value="Six-hairpin glycosidases"/>
    <property type="match status" value="5"/>
</dbReference>
<comment type="caution">
    <text evidence="11">The sequence shown here is derived from an EMBL/GenBank/DDBJ whole genome shotgun (WGS) entry which is preliminary data.</text>
</comment>
<dbReference type="GO" id="GO:0008270">
    <property type="term" value="F:zinc ion binding"/>
    <property type="evidence" value="ECO:0007669"/>
    <property type="project" value="InterPro"/>
</dbReference>
<organism evidence="11 12">
    <name type="scientific">Patella caerulea</name>
    <name type="common">Rayed Mediterranean limpet</name>
    <dbReference type="NCBI Taxonomy" id="87958"/>
    <lineage>
        <taxon>Eukaryota</taxon>
        <taxon>Metazoa</taxon>
        <taxon>Spiralia</taxon>
        <taxon>Lophotrochozoa</taxon>
        <taxon>Mollusca</taxon>
        <taxon>Gastropoda</taxon>
        <taxon>Patellogastropoda</taxon>
        <taxon>Patelloidea</taxon>
        <taxon>Patellidae</taxon>
        <taxon>Patella</taxon>
    </lineage>
</organism>
<dbReference type="Pfam" id="PF01510">
    <property type="entry name" value="Amidase_2"/>
    <property type="match status" value="3"/>
</dbReference>
<keyword evidence="9" id="KW-0732">Signal</keyword>
<feature type="signal peptide" evidence="9">
    <location>
        <begin position="1"/>
        <end position="22"/>
    </location>
</feature>
<evidence type="ECO:0000256" key="2">
    <source>
        <dbReference type="ARBA" id="ARBA00022801"/>
    </source>
</evidence>
<sequence length="4605" mass="522365">MVSEALIWLLALVASIVGHCEGLDDASWSLTTNSLPTNSNDGVDLKRMASVGNGHIASVVYSDTIYMNGLYNGVRGWSHRAEIRSHHDVRILVNDTTNNQTYKLDMWKGWFEETINTLTSTIKLRTYAHQHYTQLMVTEIEIIRTQNIVNDSLVLTLQRSSLTSTDDILLDAPEPHTGVERCSANCMKTRGITKEAESDRISVAEVFLFWTDIPSSLMLAPDEVYKNWTFVTSIDSDMDRAQTVFQSAMNKLNSKRGELQQNHVDSWTDKWKKGRIDVEGDTELNTLVHSSMYYTLSSLPSTDPNQPNEPFYGLSPGGLANGDNSSDFRGHVLVDMEAWMFPPFLMFFPEIAKSLLNYRVRNMEAAGEAATTRGYQGLRYPSESGVSGDELSFGEMNHEFITADIAFAARQYISATRDLNWLRGDSGYTFIRDLANFWQSRALWNDVKSAYEISGVTGPDENAVNVSNSVYTNVAVKMAIKFSRYVACLTDLENVNEIKEEWLGKATKIFIPYDDSRMYHPEYEGYVSAVVKGVDAILLGFPLMFEMNETVRRSDLAIYENLTDPKSSAMTWAMFAINLLEMGDTEKAFTFFQKSHSGYPRKPFNVWNKEVSGEGDINFSGMGTFLQTLIFGYGGARLHVETLTFEPKLPTNVTSLHFIGLDYLGTTFDLYIKSNRVIIVVQQTSDYSIYLRLVSTNTEFHLMNGKEIMIPRTAFTLYTTNITDCPLPEGSSCPTSVSDNGQMSSLEGNEDVNNPIQYVVVKQTGGDQCADHWTCTSRERAIQKEDGSYNFLIGQDGRIYIGSGWQLQTNTRLNTTTLTIGMIGDFICNTPNEKSLGALQHLLKCGISRKLLSERYVILSNHQLLKNAEILANHNQLYCGIMSSRHWMEYQYEGDFNPPVCDGECFQPQIKPDSLYRDISDQPTIFEATELPMKDVKIDFRYMASVGNGHLATVIYSPTIYINGLFNGPTGWSHRARIPSTHAIRIAVPGSNTFNISHNYKLDVQQAIFEETIDTPSAVVKQRTYAHQYYNRLLVTEIELIRKEEAVEDIVILLSNNPGSNSEDINFNEPEIITNHKDFSKYSIECWYQDGVTLQTEINSTDPQNVYMYSTKLPTSLELDENVKHQTWVYVTSIDIRKNAAEESFTKALSLLIKDTQALYTSHIAAWETRWAEGRIVLEGDNYISKRIYGSFYYLLSFLPATDPFIKNNQFYGLSPGGLANGANWTDYQGHVFWDMETWMYPTMLMFHPDLAKEMLSYRIYAMEPAYERAKITDPVSKGLRYPWESALTGVEQTPDICVPCRENQQHITGDIALAARQYLSVTKDLTWLKREQGFTFIRDMAEFWASRPVYNPSRDSYDVNGVMPPDEHAQNINNSAYTNVGAKLSIYFAEYAACLMGNHSYDIPEYWLNVADKLYLPFNAEKNYHPEFEGYEDWTDERGVKQADTIMLGYPQMWAVDTEVRRNDLIHYEKVTNPMGPAMTWGMFSIGWLELGDEHKAHELFHRSYSPYVREPFKIWTEARSGIGAVNFITGMGGFLQAVYFGYGGARIYTEHMEFNPRLPPGNTALKFLGMNYLKNSLDIEIYEKKMLIILRKTAVENQLFVQIHSSGAEIILTEGKEVVLVRQAFSLRSKSLSGCLLPKDEILKAENCPRIISRSTWGGEPACDSEKTDDMVNNIIIKHTGSSSCSDFTTCSRIVEDIQTGEMKNGSSDISYNFLLGDDKRIYEGRGWGVIPGLGGERSPRTLAIGIIGDYSCKPLSWNTLYKVKRLIRCGIEGKKISTGYIISVEKNTPQLYNQIMEWRNQPLIEYSQACDETIPDLQGDIKDISGTETVFKSKSLPMKDGEIDYRYMASIGNGHIATIALSPTVYMNGLYNGEMGYTHRARIPSLVSYNIKVNDEDITRSYSLDVQKAVFIEMIDTPTLTIEYRVYAHQYYVRLLVAEIIVTRKMQQAEESTVFVTRRVTSFESEDIEFNESIPITEKHVCGNWNCKRRHGRTKIPESGKVDLKDVYVLWNELPTTLTLSANKMSDRWISLVAIDPAKERCELDFSAGQRDVVADTNLVYQRHLDAWSKKWDNGRIEIKDNLQLSKLVYGSLYYILSSLPSDSTYLPTNQFFGLSPGGLANGANFTDYQGHVFWDMETWMYPGILMFYPELAKAMLSYRLFSMPAARERAGAGGYDGIRYPWEGGSTGAEVTPDICIPCRENQQHVTGDIAFAARQYVSATRDLQWLKTEMGYQFIREMAAFWVSRAEEDWNNETMMYNINGVMPPDEYQIRINNSVYTNIGAKLSIMFAEYAACLAGTAEDDAMIEKWRHVADNIYMPFNEFKRYHPEFEGFEDVTGDRKIIKQADAILTGFPQMWSMPEDVRRNDLELYEKITDHGGPALTWGMFSIGWLELGDENKAREFFHKSYSPYVREPFKVWTEAQSGIGAVNFITGMGGFLQAVLFGYGGVRLRVEKLEFDPEIIPGTSGMRLVGLDYLGNSLNIDVYEEVIKIVKTKASEHTIDLVTSDSKIKFILHSHREYKIKRQAFTIQALTVTECPLPEGNSCPYVVPRSSWFTSKMEGIRQSMESVTEVVIDQTNDVSCTNYKNCIQQLQLMKKTSQLQGEIDISYNFLVDMSGNVYEGTGWEYTTSTLTSRLVIGVFGDYTCTDVKLRSVAAIKNLIKCGLEMEKISKSYALVSGRQTRKPDCLTTTCMGDSLLCTIMKWKYWNNTQYDGTFVAPNCYGSCVHPSKAEWNKNSIYHDISTEPTVFQTNKLPMKVDDPSEIDYRYMTSVGNGHLATLLYSDTIYVNGLYNGPTGWSHRARIPATQALFLSHPGITDRLYSLDVKRAVFEETFNVGEVKVTHRTYAHQYYTRLLVTEIILSTSSAQSTPVSIQVRNNRGEDSNDIEFSNNVEYINSNYRYQKGQTKIPELSDGKTQPVYIYYTVIPQVITLSAMTTHNKYTFVTSIDLEDWASKNTFDEALRILDVHPDNLYNKHISEWHIKWFNGRIDVDGNTELSKYIYSCFYYLMSFLPSQNVFLPNRKFSGLSPGGLANGANWTDYQGHVFWDMETWMYPGILMFHPELAQEMLSYRTDNMKPAYERAKANGQEGLRYPWESARTGVEVTPDVCVACRENQQHVTGDIALAARQYVSATRDVDWLRGKKGYVFIRDMAKYWYTRPEYNEVTKKYDINGVMPPDEHAESVNNSVYTNVGAKLSINFARYAACLAGEDSTGEVPDEWLERAKKIALPFDERKMFHPEYDGYREDKDPRGIKQADVILLGFPQMWPVDDEVRRNDLIHYEKVNNPLGPAMTWGMFSINWLELGEDEKAADLFKRSYSLYTREPFKIWTEARAGIGAVNFLTGMGGFLQTVLFGYGGARLHTEKLTFNPKLPPSTEGLRFTGLNYVGNSLDIVIKPDYVTVVARMTSEENPLILTVNKSGASHKIQKDKEILITRQAFTLRSLSVSDCPLPEGDSCPDIITRREWQAVEPRDTEITGVVDKVIIQQTGDMECNTLDACKKRVKKLQLIHQTSGVKGLVLGDIAYNFLIGSDGRVYKGRGWGLGPYHPDVDVRLSSLSIAFVGDFTCTDISDEAKMAAQQLIKCARERKKISRDYKLVFESQMFMPLCKKDTCDGDKLFCVVQSWFQWSNIQTGGGLRQPNCNGKCKTDDIPNSKILPLYEDTSKIATVFATERLPMKPSTSEIDYRFMASVGNGHIATVVYSDTIYMNGLYNGPSGWSHRARIPSILGVRLSLPGVSDTQTQYALDVQRGVFEEIVNSSDVSILMRTYAHQYYTQLMILEIHAVRVGNGGNSIDISLNNDYDSSSIDLTLEPPQQYKQNYRYISATTKETETADTSVSSVFIYQHIIPSKLTLASNVGKSSWVYFMSIDNDGRKAEAAFNEGLRLLKQQTFLLYYQHVAAWKQAWNKGRIEVGDNLQLSKLINSCFYYLISFLPAATTFLPKEQFYGLSPGGLANGANWTDYQGHVFWDMETWMYPGILAFRPDLANDMLSYRIYGMKEAAKRAKQGNYEGLRYPWESAFTGAEQTPDICIPCRENQQHVTGDIALAARQYFSMTQDMTWLKNQSGYEFIRDMGKFWKSRPTWNPVTQQYDINGVMPPDEHAESVNNSVYTNVGAKLSIYYANYVACLMDNTKDDTESWLAVADKIAVSFDSKNNVHPEYDGYYDGNDDRGVKQADVILLGFPQMWPMSREVRKNDLLKYEIVTNPMGPAMTWGMFSIGWLELGEEEKAADLFRMSYGNYIREPFKIWTEARAGIGAVNFLTGMGGFLQSVIFGYGGLRIHPEYIEFNPRLTPDTTFLRFVDFDYLGNSLDIEIQTGFVSIVATKIDDEHPLVIYVIPTGNIVYIEKDKELRLARTPFIMASSSVTECPLPTGSSSCVTPISKSVWGGKTVPTASNLVTPVRDVIIFQTNTSSCYSYQACNMAMQSLETSQIKNGKTHLTYNFVIGSNLRVYEARGWTKPGDHSDDRNSQSIGIAVIGNFTYNQPSKALLAVLQQLIKCGMENKYISKSYQLIWEKQLEKSDCAVGCPGDQLYCQLTQWRHWKRVDGDSLPYCGELYIIQSTSAPRKTPEPTSTSSSLYVNYSLFLSFSVVISYFYGY</sequence>
<name>A0AAN8JRB5_PATCE</name>
<dbReference type="PANTHER" id="PTHR11051:SF8">
    <property type="entry name" value="PROTEIN-GLUCOSYLGALACTOSYLHYDROXYLYSINE GLUCOSIDASE"/>
    <property type="match status" value="1"/>
</dbReference>
<dbReference type="CDD" id="cd06583">
    <property type="entry name" value="PGRP"/>
    <property type="match status" value="5"/>
</dbReference>
<evidence type="ECO:0000256" key="8">
    <source>
        <dbReference type="ARBA" id="ARBA00079982"/>
    </source>
</evidence>
<reference evidence="11 12" key="1">
    <citation type="submission" date="2024-01" db="EMBL/GenBank/DDBJ databases">
        <title>The genome of the rayed Mediterranean limpet Patella caerulea (Linnaeus, 1758).</title>
        <authorList>
            <person name="Anh-Thu Weber A."/>
            <person name="Halstead-Nussloch G."/>
        </authorList>
    </citation>
    <scope>NUCLEOTIDE SEQUENCE [LARGE SCALE GENOMIC DNA]</scope>
    <source>
        <strain evidence="11">AATW-2023a</strain>
        <tissue evidence="11">Whole specimen</tissue>
    </source>
</reference>
<dbReference type="EMBL" id="JAZGQO010000007">
    <property type="protein sequence ID" value="KAK6182581.1"/>
    <property type="molecule type" value="Genomic_DNA"/>
</dbReference>
<feature type="domain" description="Peptidoglycan recognition protein family" evidence="10">
    <location>
        <begin position="2551"/>
        <end position="2688"/>
    </location>
</feature>
<evidence type="ECO:0000259" key="10">
    <source>
        <dbReference type="SMART" id="SM00701"/>
    </source>
</evidence>
<evidence type="ECO:0000256" key="5">
    <source>
        <dbReference type="ARBA" id="ARBA00053339"/>
    </source>
</evidence>
<dbReference type="GO" id="GO:0008745">
    <property type="term" value="F:N-acetylmuramoyl-L-alanine amidase activity"/>
    <property type="evidence" value="ECO:0007669"/>
    <property type="project" value="InterPro"/>
</dbReference>
<feature type="chain" id="PRO_5043006384" description="Protein-glucosylgalactosylhydroxylysine glucosidase" evidence="9">
    <location>
        <begin position="23"/>
        <end position="4605"/>
    </location>
</feature>
<feature type="domain" description="Peptidoglycan recognition protein family" evidence="10">
    <location>
        <begin position="4385"/>
        <end position="4526"/>
    </location>
</feature>
<accession>A0AAN8JRB5</accession>
<comment type="catalytic activity">
    <reaction evidence="4">
        <text>(5R)-5-O-[alpha-D-glucosyl-(1-&gt;2)-beta-D-galactosyl]-5-hydroxy-L-lysyl-[collagen] + H2O = (5R)-5-O-(beta-D-galactosyl)-5-hydroxy-L-lysyl-[collagen] + D-glucose</text>
        <dbReference type="Rhea" id="RHEA:11068"/>
        <dbReference type="Rhea" id="RHEA-COMP:12753"/>
        <dbReference type="Rhea" id="RHEA-COMP:12754"/>
        <dbReference type="ChEBI" id="CHEBI:4167"/>
        <dbReference type="ChEBI" id="CHEBI:15377"/>
        <dbReference type="ChEBI" id="CHEBI:133443"/>
        <dbReference type="ChEBI" id="CHEBI:133452"/>
        <dbReference type="EC" id="3.2.1.107"/>
    </reaction>
</comment>
<dbReference type="InterPro" id="IPR036505">
    <property type="entry name" value="Amidase/PGRP_sf"/>
</dbReference>
<evidence type="ECO:0000256" key="6">
    <source>
        <dbReference type="ARBA" id="ARBA00066430"/>
    </source>
</evidence>
<dbReference type="GO" id="GO:0009253">
    <property type="term" value="P:peptidoglycan catabolic process"/>
    <property type="evidence" value="ECO:0007669"/>
    <property type="project" value="InterPro"/>
</dbReference>
<dbReference type="EC" id="3.2.1.107" evidence="6"/>
<comment type="function">
    <text evidence="5">Catalyzes the hydrolysis of glucose from the disaccharide unit linked to hydroxylysine residues of collagen and collagen-like proteins.</text>
</comment>
<dbReference type="InterPro" id="IPR012341">
    <property type="entry name" value="6hp_glycosidase-like_sf"/>
</dbReference>
<dbReference type="SMART" id="SM00701">
    <property type="entry name" value="PGRP"/>
    <property type="match status" value="5"/>
</dbReference>
<evidence type="ECO:0000313" key="11">
    <source>
        <dbReference type="EMBL" id="KAK6182581.1"/>
    </source>
</evidence>
<evidence type="ECO:0000256" key="9">
    <source>
        <dbReference type="SAM" id="SignalP"/>
    </source>
</evidence>
<evidence type="ECO:0000256" key="4">
    <source>
        <dbReference type="ARBA" id="ARBA00051415"/>
    </source>
</evidence>
<dbReference type="InterPro" id="IPR008928">
    <property type="entry name" value="6-hairpin_glycosidase_sf"/>
</dbReference>
<keyword evidence="2" id="KW-0378">Hydrolase</keyword>
<proteinExistence type="inferred from homology"/>
<gene>
    <name evidence="11" type="ORF">SNE40_010234</name>
</gene>